<evidence type="ECO:0000256" key="2">
    <source>
        <dbReference type="SAM" id="MobiDB-lite"/>
    </source>
</evidence>
<feature type="coiled-coil region" evidence="1">
    <location>
        <begin position="223"/>
        <end position="250"/>
    </location>
</feature>
<dbReference type="Proteomes" id="UP000826656">
    <property type="component" value="Unassembled WGS sequence"/>
</dbReference>
<organism evidence="3 4">
    <name type="scientific">Solanum tuberosum</name>
    <name type="common">Potato</name>
    <dbReference type="NCBI Taxonomy" id="4113"/>
    <lineage>
        <taxon>Eukaryota</taxon>
        <taxon>Viridiplantae</taxon>
        <taxon>Streptophyta</taxon>
        <taxon>Embryophyta</taxon>
        <taxon>Tracheophyta</taxon>
        <taxon>Spermatophyta</taxon>
        <taxon>Magnoliopsida</taxon>
        <taxon>eudicotyledons</taxon>
        <taxon>Gunneridae</taxon>
        <taxon>Pentapetalae</taxon>
        <taxon>asterids</taxon>
        <taxon>lamiids</taxon>
        <taxon>Solanales</taxon>
        <taxon>Solanaceae</taxon>
        <taxon>Solanoideae</taxon>
        <taxon>Solaneae</taxon>
        <taxon>Solanum</taxon>
    </lineage>
</organism>
<evidence type="ECO:0000256" key="1">
    <source>
        <dbReference type="SAM" id="Coils"/>
    </source>
</evidence>
<name>A0ABQ7UE55_SOLTU</name>
<feature type="region of interest" description="Disordered" evidence="2">
    <location>
        <begin position="1"/>
        <end position="22"/>
    </location>
</feature>
<proteinExistence type="predicted"/>
<evidence type="ECO:0008006" key="5">
    <source>
        <dbReference type="Google" id="ProtNLM"/>
    </source>
</evidence>
<reference evidence="3 4" key="1">
    <citation type="journal article" date="2021" name="bioRxiv">
        <title>Chromosome-scale and haplotype-resolved genome assembly of a tetraploid potato cultivar.</title>
        <authorList>
            <person name="Sun H."/>
            <person name="Jiao W.-B."/>
            <person name="Krause K."/>
            <person name="Campoy J.A."/>
            <person name="Goel M."/>
            <person name="Folz-Donahue K."/>
            <person name="Kukat C."/>
            <person name="Huettel B."/>
            <person name="Schneeberger K."/>
        </authorList>
    </citation>
    <scope>NUCLEOTIDE SEQUENCE [LARGE SCALE GENOMIC DNA]</scope>
    <source>
        <strain evidence="3">SolTubOtavaFocal</strain>
        <tissue evidence="3">Leaves</tissue>
    </source>
</reference>
<feature type="compositionally biased region" description="Polar residues" evidence="2">
    <location>
        <begin position="252"/>
        <end position="266"/>
    </location>
</feature>
<feature type="compositionally biased region" description="Polar residues" evidence="2">
    <location>
        <begin position="8"/>
        <end position="18"/>
    </location>
</feature>
<dbReference type="EMBL" id="JAIVGD010000023">
    <property type="protein sequence ID" value="KAH0744743.1"/>
    <property type="molecule type" value="Genomic_DNA"/>
</dbReference>
<keyword evidence="4" id="KW-1185">Reference proteome</keyword>
<feature type="region of interest" description="Disordered" evidence="2">
    <location>
        <begin position="251"/>
        <end position="306"/>
    </location>
</feature>
<sequence length="306" mass="34831">MLPPANRTPVTSSSTVGNRDNDHQIWIVPEEDGFDPHKIVIDGIASCIRSKFELARPSWKKFPQSTHDMWFEEFKKKFKWLPYYINAIRRNFEKRASARMTQLFQDVGKNLPLKPHWMGDAVFKEMKGHWESPVFKIKSEQNKKKRDSNVGASLHTGGCIPHRVIYKRMKWISGCNLLVERKKGRVKGLGSLGRSVKSSSKQSTSALSREIDEMIKAQVNASNADLYAQLQKERHKNKRMRRELDLLKKHVYNTSSSNKQSSQEDNQAYEKESGDDSDSVNDSGSAHDNVNDSGSAHYSSSSSNGD</sequence>
<protein>
    <recommendedName>
        <fullName evidence="5">Transposase, Ptta/En/Spm, plant</fullName>
    </recommendedName>
</protein>
<gene>
    <name evidence="3" type="ORF">KY290_032736</name>
</gene>
<keyword evidence="1" id="KW-0175">Coiled coil</keyword>
<evidence type="ECO:0000313" key="3">
    <source>
        <dbReference type="EMBL" id="KAH0744743.1"/>
    </source>
</evidence>
<feature type="compositionally biased region" description="Low complexity" evidence="2">
    <location>
        <begin position="293"/>
        <end position="306"/>
    </location>
</feature>
<evidence type="ECO:0000313" key="4">
    <source>
        <dbReference type="Proteomes" id="UP000826656"/>
    </source>
</evidence>
<accession>A0ABQ7UE55</accession>
<comment type="caution">
    <text evidence="3">The sequence shown here is derived from an EMBL/GenBank/DDBJ whole genome shotgun (WGS) entry which is preliminary data.</text>
</comment>